<gene>
    <name evidence="2" type="ORF">GPECTOR_7g1270</name>
</gene>
<dbReference type="Pfam" id="PF14108">
    <property type="entry name" value="ABA4-like"/>
    <property type="match status" value="1"/>
</dbReference>
<protein>
    <recommendedName>
        <fullName evidence="4">DUF4281 domain-containing protein</fullName>
    </recommendedName>
</protein>
<name>A0A150GUA7_GONPE</name>
<evidence type="ECO:0000256" key="1">
    <source>
        <dbReference type="SAM" id="Phobius"/>
    </source>
</evidence>
<keyword evidence="1" id="KW-1133">Transmembrane helix</keyword>
<dbReference type="Proteomes" id="UP000075714">
    <property type="component" value="Unassembled WGS sequence"/>
</dbReference>
<sequence length="155" mass="17087">MPIYGLAYTDKQLFDLINVVLPAWLLLAVAPKWRHTKTVSAAAALLMSALYTALLVSFMVAPPDGEVLDFSDMFTLEGVGRALSKKTAVLPCWVHYAAFDLWVGRWMAADSVERGVPQLLLIPCLFLTLFAGPAGLLAYWLIRMPFNKAGKQKTS</sequence>
<evidence type="ECO:0000313" key="3">
    <source>
        <dbReference type="Proteomes" id="UP000075714"/>
    </source>
</evidence>
<reference evidence="3" key="1">
    <citation type="journal article" date="2016" name="Nat. Commun.">
        <title>The Gonium pectorale genome demonstrates co-option of cell cycle regulation during the evolution of multicellularity.</title>
        <authorList>
            <person name="Hanschen E.R."/>
            <person name="Marriage T.N."/>
            <person name="Ferris P.J."/>
            <person name="Hamaji T."/>
            <person name="Toyoda A."/>
            <person name="Fujiyama A."/>
            <person name="Neme R."/>
            <person name="Noguchi H."/>
            <person name="Minakuchi Y."/>
            <person name="Suzuki M."/>
            <person name="Kawai-Toyooka H."/>
            <person name="Smith D.R."/>
            <person name="Sparks H."/>
            <person name="Anderson J."/>
            <person name="Bakaric R."/>
            <person name="Luria V."/>
            <person name="Karger A."/>
            <person name="Kirschner M.W."/>
            <person name="Durand P.M."/>
            <person name="Michod R.E."/>
            <person name="Nozaki H."/>
            <person name="Olson B.J."/>
        </authorList>
    </citation>
    <scope>NUCLEOTIDE SEQUENCE [LARGE SCALE GENOMIC DNA]</scope>
    <source>
        <strain evidence="3">NIES-2863</strain>
    </source>
</reference>
<feature type="transmembrane region" description="Helical" evidence="1">
    <location>
        <begin position="42"/>
        <end position="61"/>
    </location>
</feature>
<feature type="transmembrane region" description="Helical" evidence="1">
    <location>
        <begin position="12"/>
        <end position="30"/>
    </location>
</feature>
<dbReference type="PANTHER" id="PTHR34543:SF1">
    <property type="entry name" value="PROTEIN ABA DEFICIENT 4, CHLOROPLASTIC"/>
    <property type="match status" value="1"/>
</dbReference>
<dbReference type="PANTHER" id="PTHR34543">
    <property type="entry name" value="PROTEIN ABA DEFICIENT 4, CHLOROPLASTIC"/>
    <property type="match status" value="1"/>
</dbReference>
<dbReference type="InterPro" id="IPR025461">
    <property type="entry name" value="ABA4-like"/>
</dbReference>
<dbReference type="EMBL" id="LSYV01000008">
    <property type="protein sequence ID" value="KXZ53374.1"/>
    <property type="molecule type" value="Genomic_DNA"/>
</dbReference>
<organism evidence="2 3">
    <name type="scientific">Gonium pectorale</name>
    <name type="common">Green alga</name>
    <dbReference type="NCBI Taxonomy" id="33097"/>
    <lineage>
        <taxon>Eukaryota</taxon>
        <taxon>Viridiplantae</taxon>
        <taxon>Chlorophyta</taxon>
        <taxon>core chlorophytes</taxon>
        <taxon>Chlorophyceae</taxon>
        <taxon>CS clade</taxon>
        <taxon>Chlamydomonadales</taxon>
        <taxon>Volvocaceae</taxon>
        <taxon>Gonium</taxon>
    </lineage>
</organism>
<keyword evidence="1" id="KW-0812">Transmembrane</keyword>
<feature type="transmembrane region" description="Helical" evidence="1">
    <location>
        <begin position="120"/>
        <end position="142"/>
    </location>
</feature>
<dbReference type="AlphaFoldDB" id="A0A150GUA7"/>
<dbReference type="OrthoDB" id="5523505at2759"/>
<keyword evidence="3" id="KW-1185">Reference proteome</keyword>
<evidence type="ECO:0000313" key="2">
    <source>
        <dbReference type="EMBL" id="KXZ53374.1"/>
    </source>
</evidence>
<proteinExistence type="predicted"/>
<accession>A0A150GUA7</accession>
<keyword evidence="1" id="KW-0472">Membrane</keyword>
<evidence type="ECO:0008006" key="4">
    <source>
        <dbReference type="Google" id="ProtNLM"/>
    </source>
</evidence>
<comment type="caution">
    <text evidence="2">The sequence shown here is derived from an EMBL/GenBank/DDBJ whole genome shotgun (WGS) entry which is preliminary data.</text>
</comment>